<gene>
    <name evidence="7" type="ORF">Q8A67_005274</name>
</gene>
<name>A0AA88TVN4_9TELE</name>
<dbReference type="InterPro" id="IPR013106">
    <property type="entry name" value="Ig_V-set"/>
</dbReference>
<evidence type="ECO:0000259" key="6">
    <source>
        <dbReference type="Pfam" id="PF07686"/>
    </source>
</evidence>
<dbReference type="Gene3D" id="2.60.40.10">
    <property type="entry name" value="Immunoglobulins"/>
    <property type="match status" value="1"/>
</dbReference>
<proteinExistence type="predicted"/>
<keyword evidence="2 4" id="KW-0812">Transmembrane</keyword>
<dbReference type="InterPro" id="IPR050671">
    <property type="entry name" value="CD300_family_receptors"/>
</dbReference>
<dbReference type="InterPro" id="IPR036179">
    <property type="entry name" value="Ig-like_dom_sf"/>
</dbReference>
<accession>A0AA88TVN4</accession>
<dbReference type="Proteomes" id="UP001187343">
    <property type="component" value="Unassembled WGS sequence"/>
</dbReference>
<dbReference type="InterPro" id="IPR013783">
    <property type="entry name" value="Ig-like_fold"/>
</dbReference>
<organism evidence="7 8">
    <name type="scientific">Cirrhinus molitorella</name>
    <name type="common">mud carp</name>
    <dbReference type="NCBI Taxonomy" id="172907"/>
    <lineage>
        <taxon>Eukaryota</taxon>
        <taxon>Metazoa</taxon>
        <taxon>Chordata</taxon>
        <taxon>Craniata</taxon>
        <taxon>Vertebrata</taxon>
        <taxon>Euteleostomi</taxon>
        <taxon>Actinopterygii</taxon>
        <taxon>Neopterygii</taxon>
        <taxon>Teleostei</taxon>
        <taxon>Ostariophysi</taxon>
        <taxon>Cypriniformes</taxon>
        <taxon>Cyprinidae</taxon>
        <taxon>Labeoninae</taxon>
        <taxon>Labeonini</taxon>
        <taxon>Cirrhinus</taxon>
    </lineage>
</organism>
<evidence type="ECO:0000313" key="7">
    <source>
        <dbReference type="EMBL" id="KAK2909437.1"/>
    </source>
</evidence>
<evidence type="ECO:0000256" key="3">
    <source>
        <dbReference type="ARBA" id="ARBA00023136"/>
    </source>
</evidence>
<feature type="transmembrane region" description="Helical" evidence="4">
    <location>
        <begin position="152"/>
        <end position="173"/>
    </location>
</feature>
<dbReference type="GO" id="GO:0005886">
    <property type="term" value="C:plasma membrane"/>
    <property type="evidence" value="ECO:0007669"/>
    <property type="project" value="TreeGrafter"/>
</dbReference>
<evidence type="ECO:0000256" key="4">
    <source>
        <dbReference type="SAM" id="Phobius"/>
    </source>
</evidence>
<reference evidence="7" key="1">
    <citation type="submission" date="2023-08" db="EMBL/GenBank/DDBJ databases">
        <title>Chromosome-level Genome Assembly of mud carp (Cirrhinus molitorella).</title>
        <authorList>
            <person name="Liu H."/>
        </authorList>
    </citation>
    <scope>NUCLEOTIDE SEQUENCE</scope>
    <source>
        <strain evidence="7">Prfri</strain>
        <tissue evidence="7">Muscle</tissue>
    </source>
</reference>
<dbReference type="EMBL" id="JAUYZG010000004">
    <property type="protein sequence ID" value="KAK2909437.1"/>
    <property type="molecule type" value="Genomic_DNA"/>
</dbReference>
<dbReference type="PANTHER" id="PTHR11860:SF118">
    <property type="entry name" value="CMRF35-LIKE MOLECULE 3-RELATED"/>
    <property type="match status" value="1"/>
</dbReference>
<protein>
    <recommendedName>
        <fullName evidence="6">Immunoglobulin V-set domain-containing protein</fullName>
    </recommendedName>
</protein>
<keyword evidence="4" id="KW-1133">Transmembrane helix</keyword>
<evidence type="ECO:0000256" key="1">
    <source>
        <dbReference type="ARBA" id="ARBA00004370"/>
    </source>
</evidence>
<dbReference type="AlphaFoldDB" id="A0AA88TVN4"/>
<feature type="signal peptide" evidence="5">
    <location>
        <begin position="1"/>
        <end position="25"/>
    </location>
</feature>
<dbReference type="GO" id="GO:0004888">
    <property type="term" value="F:transmembrane signaling receptor activity"/>
    <property type="evidence" value="ECO:0007669"/>
    <property type="project" value="TreeGrafter"/>
</dbReference>
<dbReference type="Pfam" id="PF07686">
    <property type="entry name" value="V-set"/>
    <property type="match status" value="1"/>
</dbReference>
<feature type="chain" id="PRO_5041703295" description="Immunoglobulin V-set domain-containing protein" evidence="5">
    <location>
        <begin position="26"/>
        <end position="282"/>
    </location>
</feature>
<comment type="caution">
    <text evidence="7">The sequence shown here is derived from an EMBL/GenBank/DDBJ whole genome shotgun (WGS) entry which is preliminary data.</text>
</comment>
<dbReference type="SUPFAM" id="SSF48726">
    <property type="entry name" value="Immunoglobulin"/>
    <property type="match status" value="1"/>
</dbReference>
<keyword evidence="5" id="KW-0732">Signal</keyword>
<evidence type="ECO:0000313" key="8">
    <source>
        <dbReference type="Proteomes" id="UP001187343"/>
    </source>
</evidence>
<keyword evidence="8" id="KW-1185">Reference proteome</keyword>
<evidence type="ECO:0000256" key="5">
    <source>
        <dbReference type="SAM" id="SignalP"/>
    </source>
</evidence>
<dbReference type="PANTHER" id="PTHR11860">
    <property type="entry name" value="POLYMERIC-IMMUNOGLOBULIN RECEPTOR"/>
    <property type="match status" value="1"/>
</dbReference>
<evidence type="ECO:0000256" key="2">
    <source>
        <dbReference type="ARBA" id="ARBA00022692"/>
    </source>
</evidence>
<comment type="subcellular location">
    <subcellularLocation>
        <location evidence="1">Membrane</location>
    </subcellularLocation>
</comment>
<keyword evidence="3 4" id="KW-0472">Membrane</keyword>
<feature type="domain" description="Immunoglobulin V-set" evidence="6">
    <location>
        <begin position="28"/>
        <end position="128"/>
    </location>
</feature>
<sequence>MRTNVSISFSVFSFSALWLMENSLAVNITASVGSNISVTCSYPETYKNNSKYFCKMSGLFSPADLQCVHITQQEMRSEQGRLALLDDTSVHVLTANISGLDPEDSGKYWCGVDIAQLPDFTSEIWITVIKEHPPEQTTDLILEEPGESYSRFMMMVAVMCIGALFFVCLFGLFQVLKRTSCSNSGLVLHSTRTVSNPVADGHHQRINLPDFHKVQSEKEELYRTTNTEPVDRDSYYIDVVSAQTKDQTYTELDSNRQSHVYQSLTADSLQESVYHTIEQTTD</sequence>